<name>A0A518IL46_9PLAN</name>
<gene>
    <name evidence="2" type="ORF">Enr17x_58060</name>
</gene>
<keyword evidence="3" id="KW-1185">Reference proteome</keyword>
<dbReference type="Pfam" id="PF13392">
    <property type="entry name" value="HNH_3"/>
    <property type="match status" value="1"/>
</dbReference>
<dbReference type="GO" id="GO:0004519">
    <property type="term" value="F:endonuclease activity"/>
    <property type="evidence" value="ECO:0007669"/>
    <property type="project" value="InterPro"/>
</dbReference>
<sequence length="159" mass="17859">MDSISDYLDYEIDENGCWVCTSHLPNKKGYAYITINGQRDGAHRHSFRIHNGEIAKGQVVRHTCDVRLCVNPSHLILGTNAENVQDRVDRSRSAHGQGINTSKLTDEQVEIILRGRDTPASFFANLFEVHSTTIYRIRNGLTWAQTITEKGLGSIAQAY</sequence>
<dbReference type="KEGG" id="gfm:Enr17x_58060"/>
<dbReference type="Gene3D" id="3.90.75.10">
    <property type="entry name" value="Homing Intron 3 (I-ppo) Encoded Endonuclease, Chain A"/>
    <property type="match status" value="1"/>
</dbReference>
<dbReference type="OrthoDB" id="287888at2"/>
<dbReference type="AlphaFoldDB" id="A0A518IL46"/>
<dbReference type="InterPro" id="IPR003615">
    <property type="entry name" value="HNH_nuc"/>
</dbReference>
<dbReference type="RefSeq" id="WP_145313440.1">
    <property type="nucleotide sequence ID" value="NZ_CP037452.1"/>
</dbReference>
<accession>A0A518IL46</accession>
<reference evidence="2 3" key="1">
    <citation type="submission" date="2019-03" db="EMBL/GenBank/DDBJ databases">
        <title>Deep-cultivation of Planctomycetes and their phenomic and genomic characterization uncovers novel biology.</title>
        <authorList>
            <person name="Wiegand S."/>
            <person name="Jogler M."/>
            <person name="Boedeker C."/>
            <person name="Pinto D."/>
            <person name="Vollmers J."/>
            <person name="Rivas-Marin E."/>
            <person name="Kohn T."/>
            <person name="Peeters S.H."/>
            <person name="Heuer A."/>
            <person name="Rast P."/>
            <person name="Oberbeckmann S."/>
            <person name="Bunk B."/>
            <person name="Jeske O."/>
            <person name="Meyerdierks A."/>
            <person name="Storesund J.E."/>
            <person name="Kallscheuer N."/>
            <person name="Luecker S."/>
            <person name="Lage O.M."/>
            <person name="Pohl T."/>
            <person name="Merkel B.J."/>
            <person name="Hornburger P."/>
            <person name="Mueller R.-W."/>
            <person name="Bruemmer F."/>
            <person name="Labrenz M."/>
            <person name="Spormann A.M."/>
            <person name="Op den Camp H."/>
            <person name="Overmann J."/>
            <person name="Amann R."/>
            <person name="Jetten M.S.M."/>
            <person name="Mascher T."/>
            <person name="Medema M.H."/>
            <person name="Devos D.P."/>
            <person name="Kaster A.-K."/>
            <person name="Ovreas L."/>
            <person name="Rohde M."/>
            <person name="Galperin M.Y."/>
            <person name="Jogler C."/>
        </authorList>
    </citation>
    <scope>NUCLEOTIDE SEQUENCE [LARGE SCALE GENOMIC DNA]</scope>
    <source>
        <strain evidence="2 3">Enr17</strain>
    </source>
</reference>
<proteinExistence type="predicted"/>
<evidence type="ECO:0000313" key="2">
    <source>
        <dbReference type="EMBL" id="QDV53725.1"/>
    </source>
</evidence>
<organism evidence="2 3">
    <name type="scientific">Gimesia fumaroli</name>
    <dbReference type="NCBI Taxonomy" id="2527976"/>
    <lineage>
        <taxon>Bacteria</taxon>
        <taxon>Pseudomonadati</taxon>
        <taxon>Planctomycetota</taxon>
        <taxon>Planctomycetia</taxon>
        <taxon>Planctomycetales</taxon>
        <taxon>Planctomycetaceae</taxon>
        <taxon>Gimesia</taxon>
    </lineage>
</organism>
<evidence type="ECO:0000259" key="1">
    <source>
        <dbReference type="Pfam" id="PF13392"/>
    </source>
</evidence>
<dbReference type="SUPFAM" id="SSF54060">
    <property type="entry name" value="His-Me finger endonucleases"/>
    <property type="match status" value="1"/>
</dbReference>
<dbReference type="Proteomes" id="UP000318313">
    <property type="component" value="Chromosome"/>
</dbReference>
<dbReference type="EMBL" id="CP037452">
    <property type="protein sequence ID" value="QDV53725.1"/>
    <property type="molecule type" value="Genomic_DNA"/>
</dbReference>
<evidence type="ECO:0000313" key="3">
    <source>
        <dbReference type="Proteomes" id="UP000318313"/>
    </source>
</evidence>
<dbReference type="InterPro" id="IPR044930">
    <property type="entry name" value="Homing_endonuclease_His-Me"/>
</dbReference>
<dbReference type="InterPro" id="IPR044925">
    <property type="entry name" value="His-Me_finger_sf"/>
</dbReference>
<feature type="domain" description="HNH nuclease" evidence="1">
    <location>
        <begin position="41"/>
        <end position="84"/>
    </location>
</feature>
<protein>
    <recommendedName>
        <fullName evidence="1">HNH nuclease domain-containing protein</fullName>
    </recommendedName>
</protein>